<evidence type="ECO:0000313" key="2">
    <source>
        <dbReference type="Proteomes" id="UP000046122"/>
    </source>
</evidence>
<evidence type="ECO:0000313" key="1">
    <source>
        <dbReference type="EMBL" id="CDX57977.1"/>
    </source>
</evidence>
<gene>
    <name evidence="1" type="ORF">MPL3365_290033</name>
</gene>
<organism evidence="1 2">
    <name type="scientific">Mesorhizobium plurifarium</name>
    <dbReference type="NCBI Taxonomy" id="69974"/>
    <lineage>
        <taxon>Bacteria</taxon>
        <taxon>Pseudomonadati</taxon>
        <taxon>Pseudomonadota</taxon>
        <taxon>Alphaproteobacteria</taxon>
        <taxon>Hyphomicrobiales</taxon>
        <taxon>Phyllobacteriaceae</taxon>
        <taxon>Mesorhizobium</taxon>
    </lineage>
</organism>
<proteinExistence type="predicted"/>
<accession>A0A090GDB3</accession>
<dbReference type="AlphaFoldDB" id="A0A090GDB3"/>
<reference evidence="1 2" key="1">
    <citation type="submission" date="2014-08" db="EMBL/GenBank/DDBJ databases">
        <authorList>
            <person name="Moulin Lionel"/>
        </authorList>
    </citation>
    <scope>NUCLEOTIDE SEQUENCE [LARGE SCALE GENOMIC DNA]</scope>
</reference>
<evidence type="ECO:0008006" key="3">
    <source>
        <dbReference type="Google" id="ProtNLM"/>
    </source>
</evidence>
<name>A0A090GDB3_MESPL</name>
<sequence>MRDRQVATEILADVGGRLVADGNASEKVNTQKKIIRDFLCGENGRQKVEGWLPRWMAFPVSSYTNRGGLRTADQWAKVQTLFVSK</sequence>
<protein>
    <recommendedName>
        <fullName evidence="3">Chromosome partitioning protein ParB</fullName>
    </recommendedName>
</protein>
<dbReference type="Proteomes" id="UP000046122">
    <property type="component" value="Unassembled WGS sequence"/>
</dbReference>
<dbReference type="EMBL" id="CCNE01000022">
    <property type="protein sequence ID" value="CDX57977.1"/>
    <property type="molecule type" value="Genomic_DNA"/>
</dbReference>